<dbReference type="PATRIC" id="fig|1434109.4.peg.4302"/>
<name>A0A0E3QN55_METBA</name>
<dbReference type="HOGENOM" id="CLU_029423_0_1_2"/>
<dbReference type="PANTHER" id="PTHR11048:SF5">
    <property type="entry name" value="DECAPRENYL-PHOSPHATE PHOSPHORIBOSYLTRANSFERASE"/>
    <property type="match status" value="1"/>
</dbReference>
<dbReference type="Proteomes" id="UP000033038">
    <property type="component" value="Chromosome"/>
</dbReference>
<feature type="transmembrane region" description="Helical" evidence="5">
    <location>
        <begin position="52"/>
        <end position="71"/>
    </location>
</feature>
<accession>A0A0E3QN55</accession>
<evidence type="ECO:0000256" key="3">
    <source>
        <dbReference type="ARBA" id="ARBA00022989"/>
    </source>
</evidence>
<dbReference type="InterPro" id="IPR000537">
    <property type="entry name" value="UbiA_prenyltransferase"/>
</dbReference>
<feature type="transmembrane region" description="Helical" evidence="5">
    <location>
        <begin position="253"/>
        <end position="277"/>
    </location>
</feature>
<evidence type="ECO:0000313" key="7">
    <source>
        <dbReference type="Proteomes" id="UP000033038"/>
    </source>
</evidence>
<dbReference type="GO" id="GO:0005886">
    <property type="term" value="C:plasma membrane"/>
    <property type="evidence" value="ECO:0007669"/>
    <property type="project" value="UniProtKB-SubCell"/>
</dbReference>
<dbReference type="GeneID" id="24824926"/>
<sequence>MKIVDYNLKSVYFISRRVLKVFKDSQFIYITKVKIIKEIIISMRPKQWYKNFVLFAGIIFSLNLFHVYMWITVFFSFIIFCTVSGSEYIINDIMDKEKDKNHPKKRNRPIASGKLDTSNALIFVAIMLCTAFTGAYLINVQFLGVTLAYFLLIVLYSLFLKHIVLIDVITISLGFVLRAIAGCLAIKVSVSPWLIVCTFFAALILALGKRKHEVISLENGASKHRKVLGDYSPEMLDKMMTVVTSTLIMSYSLYTFFISNTWMMVTIPFIIYGVFRYTFLVNLKNMGGEPEILLKDNGISTCIVLWMLLIIFIQYKNSLF</sequence>
<comment type="subcellular location">
    <subcellularLocation>
        <location evidence="1">Cell membrane</location>
        <topology evidence="1">Multi-pass membrane protein</topology>
    </subcellularLocation>
</comment>
<evidence type="ECO:0000256" key="1">
    <source>
        <dbReference type="ARBA" id="ARBA00004651"/>
    </source>
</evidence>
<dbReference type="AlphaFoldDB" id="A0A0E3QN55"/>
<organism evidence="6 7">
    <name type="scientific">Methanosarcina barkeri str. Wiesmoor</name>
    <dbReference type="NCBI Taxonomy" id="1434109"/>
    <lineage>
        <taxon>Archaea</taxon>
        <taxon>Methanobacteriati</taxon>
        <taxon>Methanobacteriota</taxon>
        <taxon>Stenosarchaea group</taxon>
        <taxon>Methanomicrobia</taxon>
        <taxon>Methanosarcinales</taxon>
        <taxon>Methanosarcinaceae</taxon>
        <taxon>Methanosarcina</taxon>
    </lineage>
</organism>
<dbReference type="GO" id="GO:0009247">
    <property type="term" value="P:glycolipid biosynthetic process"/>
    <property type="evidence" value="ECO:0007669"/>
    <property type="project" value="TreeGrafter"/>
</dbReference>
<feature type="transmembrane region" description="Helical" evidence="5">
    <location>
        <begin position="190"/>
        <end position="208"/>
    </location>
</feature>
<dbReference type="NCBIfam" id="NF008977">
    <property type="entry name" value="PRK12324.1-2"/>
    <property type="match status" value="1"/>
</dbReference>
<keyword evidence="6" id="KW-0808">Transferase</keyword>
<dbReference type="PANTHER" id="PTHR11048">
    <property type="entry name" value="PRENYLTRANSFERASES"/>
    <property type="match status" value="1"/>
</dbReference>
<dbReference type="EMBL" id="CP009526">
    <property type="protein sequence ID" value="AKB52564.1"/>
    <property type="molecule type" value="Genomic_DNA"/>
</dbReference>
<keyword evidence="4 5" id="KW-0472">Membrane</keyword>
<evidence type="ECO:0000256" key="5">
    <source>
        <dbReference type="SAM" id="Phobius"/>
    </source>
</evidence>
<dbReference type="InterPro" id="IPR039653">
    <property type="entry name" value="Prenyltransferase"/>
</dbReference>
<feature type="transmembrane region" description="Helical" evidence="5">
    <location>
        <begin position="297"/>
        <end position="315"/>
    </location>
</feature>
<evidence type="ECO:0000313" key="6">
    <source>
        <dbReference type="EMBL" id="AKB52564.1"/>
    </source>
</evidence>
<keyword evidence="3 5" id="KW-1133">Transmembrane helix</keyword>
<dbReference type="InterPro" id="IPR044878">
    <property type="entry name" value="UbiA_sf"/>
</dbReference>
<feature type="transmembrane region" description="Helical" evidence="5">
    <location>
        <begin position="115"/>
        <end position="136"/>
    </location>
</feature>
<feature type="transmembrane region" description="Helical" evidence="5">
    <location>
        <begin position="142"/>
        <end position="159"/>
    </location>
</feature>
<reference evidence="6 7" key="1">
    <citation type="submission" date="2014-07" db="EMBL/GenBank/DDBJ databases">
        <title>Methanogenic archaea and the global carbon cycle.</title>
        <authorList>
            <person name="Henriksen J.R."/>
            <person name="Luke J."/>
            <person name="Reinhart S."/>
            <person name="Benedict M.N."/>
            <person name="Youngblut N.D."/>
            <person name="Metcalf M.E."/>
            <person name="Whitaker R.J."/>
            <person name="Metcalf W.W."/>
        </authorList>
    </citation>
    <scope>NUCLEOTIDE SEQUENCE [LARGE SCALE GENOMIC DNA]</scope>
    <source>
        <strain evidence="6 7">Wiesmoor</strain>
    </source>
</reference>
<dbReference type="KEGG" id="mbw:MSBRW_3311"/>
<gene>
    <name evidence="6" type="ORF">MSBRW_3311</name>
</gene>
<dbReference type="CDD" id="cd13963">
    <property type="entry name" value="PT_UbiA_2"/>
    <property type="match status" value="1"/>
</dbReference>
<evidence type="ECO:0000256" key="2">
    <source>
        <dbReference type="ARBA" id="ARBA00022692"/>
    </source>
</evidence>
<proteinExistence type="predicted"/>
<dbReference type="RefSeq" id="WP_011306421.1">
    <property type="nucleotide sequence ID" value="NZ_CP009526.1"/>
</dbReference>
<protein>
    <submittedName>
        <fullName evidence="6">Conserved membrane protein, possible 4-hydroxybenzoate octaprenyltransferase</fullName>
    </submittedName>
</protein>
<dbReference type="GO" id="GO:0016765">
    <property type="term" value="F:transferase activity, transferring alkyl or aryl (other than methyl) groups"/>
    <property type="evidence" value="ECO:0007669"/>
    <property type="project" value="InterPro"/>
</dbReference>
<dbReference type="Pfam" id="PF01040">
    <property type="entry name" value="UbiA"/>
    <property type="match status" value="1"/>
</dbReference>
<evidence type="ECO:0000256" key="4">
    <source>
        <dbReference type="ARBA" id="ARBA00023136"/>
    </source>
</evidence>
<keyword evidence="2 5" id="KW-0812">Transmembrane</keyword>
<dbReference type="Gene3D" id="1.10.357.140">
    <property type="entry name" value="UbiA prenyltransferase"/>
    <property type="match status" value="1"/>
</dbReference>